<dbReference type="Pfam" id="PF00443">
    <property type="entry name" value="UCH"/>
    <property type="match status" value="1"/>
</dbReference>
<evidence type="ECO:0000256" key="6">
    <source>
        <dbReference type="ARBA" id="ARBA00022807"/>
    </source>
</evidence>
<keyword evidence="4" id="KW-0833">Ubl conjugation pathway</keyword>
<dbReference type="InterPro" id="IPR018200">
    <property type="entry name" value="USP_CS"/>
</dbReference>
<dbReference type="Proteomes" id="UP000799770">
    <property type="component" value="Unassembled WGS sequence"/>
</dbReference>
<dbReference type="InterPro" id="IPR044635">
    <property type="entry name" value="UBP14-like"/>
</dbReference>
<sequence>MSSRPGKTAPRLLQDLLTYDPRYEERAGRNLLTTSPPQFDPKGPPARAVPGRNCRHVFMTKNEQSVLPKAGEDPDHQTVYKIASFCKQCRWHVDLLVDFRDDGSKAEPCRTGTDYIMHHFVYQDEDPPHNDTLSRQKVPCTYRFSCSAPKCPVELKIRMTPPRFTDDDFSLLTNTQILRKRLETARQVGGDRADAQIARPVDALDYLNTYLGDALNPQKGKNRIPLLNRKFLKTFGKDCDKLLRRLGFTFNEEIQDDGSVIEVYYLPNPPPATSPLDHDTQRNLIEDARYELNVFILEIPENERTGARHPGILPHPSSTDLQRALGCLDYEKKSGMTRAQVQASHEEDHPYYAGLGTVGDFADSLLLYAFSRQGYVDSANSSYYFECLQDIAKGRKSEALELQVAMLASKGFYNRQDIDLAYRYLSLDPQYSLHLSDDIIIDQFRARLQDIGPSAVEETRNMLRVIGCARQSERIIQEASDAIETYEQALSWLGLTADQPDDFVVTMYSLKVSDNAADRATANRAVEKIAEQRGSQRLRDYLKNGVLGDTEMDTAEAYALLSISNRAVKLDLDMLHTQMQSFADSNPTSKEKYERAFELVRKDQQENPKQSDNGESDVPAPDYPLDTWPVGCKNIGNTCYLNSVLQFLFTIKPLRDMVVNCDDHLQETTPEALKNKRVGRETVTQEKVKEAQEFVQELRELFQQMITASTYTVRPKENLAALALAKASATSLQSTSNSTAEAGLGNIGDVPIIGPMPNPTATDNSLHGPVRGDSDVKTIGSDTSSTVAEDGDHVMGEDAPTSAGDQGVAKPEPPSRPPPIPPRPQASGVADSAMKKIEFDASQQDAAEILNNVFDLLSCAFKGEGVLDDGEQLDFIKRLFFSSVTSVTLQKGEELRNKELQNNHLVSPNKRDRPLYAALDDEFSKTEVDENTSQKNAEEGTSTGKEKTLRYAFMEDASPIQIINVRRLIFEDNKPKKDDSHLQLTPEIFFDRYMKETTSRSETKLAALREQQWGLQSQLKGMESRKAQLTDTELKSALPEVVEEGAEMIEDINKTASDQLVDVDDPGLLPAYPDLAEHMRLQANHLQKEIEVLLQQMKDIDQQINSLWTGCEDNPYRLHAVFMHRGSATGGHYWIYIHDFQQCIWRKYNDERVSKVENIDEIFKQEEKYPATSTGIVYVREDALTKLTEAVCREPEVQPEDRMEIDGVELQVINGVPDS</sequence>
<dbReference type="Gene3D" id="3.90.70.10">
    <property type="entry name" value="Cysteine proteinases"/>
    <property type="match status" value="2"/>
</dbReference>
<feature type="compositionally biased region" description="Polar residues" evidence="8">
    <location>
        <begin position="931"/>
        <end position="943"/>
    </location>
</feature>
<dbReference type="PANTHER" id="PTHR43982">
    <property type="entry name" value="UBIQUITIN CARBOXYL-TERMINAL HYDROLASE"/>
    <property type="match status" value="1"/>
</dbReference>
<reference evidence="10" key="1">
    <citation type="journal article" date="2020" name="Stud. Mycol.">
        <title>101 Dothideomycetes genomes: a test case for predicting lifestyles and emergence of pathogens.</title>
        <authorList>
            <person name="Haridas S."/>
            <person name="Albert R."/>
            <person name="Binder M."/>
            <person name="Bloem J."/>
            <person name="Labutti K."/>
            <person name="Salamov A."/>
            <person name="Andreopoulos B."/>
            <person name="Baker S."/>
            <person name="Barry K."/>
            <person name="Bills G."/>
            <person name="Bluhm B."/>
            <person name="Cannon C."/>
            <person name="Castanera R."/>
            <person name="Culley D."/>
            <person name="Daum C."/>
            <person name="Ezra D."/>
            <person name="Gonzalez J."/>
            <person name="Henrissat B."/>
            <person name="Kuo A."/>
            <person name="Liang C."/>
            <person name="Lipzen A."/>
            <person name="Lutzoni F."/>
            <person name="Magnuson J."/>
            <person name="Mondo S."/>
            <person name="Nolan M."/>
            <person name="Ohm R."/>
            <person name="Pangilinan J."/>
            <person name="Park H.-J."/>
            <person name="Ramirez L."/>
            <person name="Alfaro M."/>
            <person name="Sun H."/>
            <person name="Tritt A."/>
            <person name="Yoshinaga Y."/>
            <person name="Zwiers L.-H."/>
            <person name="Turgeon B."/>
            <person name="Goodwin S."/>
            <person name="Spatafora J."/>
            <person name="Crous P."/>
            <person name="Grigoriev I."/>
        </authorList>
    </citation>
    <scope>NUCLEOTIDE SEQUENCE</scope>
    <source>
        <strain evidence="10">CBS 627.86</strain>
    </source>
</reference>
<evidence type="ECO:0000256" key="7">
    <source>
        <dbReference type="SAM" id="Coils"/>
    </source>
</evidence>
<evidence type="ECO:0000313" key="10">
    <source>
        <dbReference type="EMBL" id="KAF2121825.1"/>
    </source>
</evidence>
<keyword evidence="11" id="KW-1185">Reference proteome</keyword>
<dbReference type="InterPro" id="IPR038765">
    <property type="entry name" value="Papain-like_cys_pep_sf"/>
</dbReference>
<dbReference type="InterPro" id="IPR001394">
    <property type="entry name" value="Peptidase_C19_UCH"/>
</dbReference>
<dbReference type="EC" id="3.4.19.12" evidence="2"/>
<evidence type="ECO:0000256" key="4">
    <source>
        <dbReference type="ARBA" id="ARBA00022786"/>
    </source>
</evidence>
<feature type="compositionally biased region" description="Pro residues" evidence="8">
    <location>
        <begin position="811"/>
        <end position="824"/>
    </location>
</feature>
<feature type="region of interest" description="Disordered" evidence="8">
    <location>
        <begin position="24"/>
        <end position="46"/>
    </location>
</feature>
<keyword evidence="7" id="KW-0175">Coiled coil</keyword>
<evidence type="ECO:0000256" key="1">
    <source>
        <dbReference type="ARBA" id="ARBA00000707"/>
    </source>
</evidence>
<keyword evidence="5" id="KW-0378">Hydrolase</keyword>
<organism evidence="10 11">
    <name type="scientific">Lophiotrema nucula</name>
    <dbReference type="NCBI Taxonomy" id="690887"/>
    <lineage>
        <taxon>Eukaryota</taxon>
        <taxon>Fungi</taxon>
        <taxon>Dikarya</taxon>
        <taxon>Ascomycota</taxon>
        <taxon>Pezizomycotina</taxon>
        <taxon>Dothideomycetes</taxon>
        <taxon>Pleosporomycetidae</taxon>
        <taxon>Pleosporales</taxon>
        <taxon>Lophiotremataceae</taxon>
        <taxon>Lophiotrema</taxon>
    </lineage>
</organism>
<name>A0A6A5ZRU0_9PLEO</name>
<evidence type="ECO:0000313" key="11">
    <source>
        <dbReference type="Proteomes" id="UP000799770"/>
    </source>
</evidence>
<dbReference type="PANTHER" id="PTHR43982:SF6">
    <property type="entry name" value="UBIQUITIN CARBOXYL-TERMINAL HYDROLASE 2-RELATED"/>
    <property type="match status" value="1"/>
</dbReference>
<dbReference type="InterPro" id="IPR028889">
    <property type="entry name" value="USP"/>
</dbReference>
<dbReference type="GO" id="GO:0043161">
    <property type="term" value="P:proteasome-mediated ubiquitin-dependent protein catabolic process"/>
    <property type="evidence" value="ECO:0007669"/>
    <property type="project" value="InterPro"/>
</dbReference>
<feature type="region of interest" description="Disordered" evidence="8">
    <location>
        <begin position="926"/>
        <end position="946"/>
    </location>
</feature>
<dbReference type="GO" id="GO:0016579">
    <property type="term" value="P:protein deubiquitination"/>
    <property type="evidence" value="ECO:0007669"/>
    <property type="project" value="InterPro"/>
</dbReference>
<feature type="domain" description="USP" evidence="9">
    <location>
        <begin position="630"/>
        <end position="1181"/>
    </location>
</feature>
<dbReference type="InterPro" id="IPR025305">
    <property type="entry name" value="UCH_repeat_domain"/>
</dbReference>
<evidence type="ECO:0000259" key="9">
    <source>
        <dbReference type="PROSITE" id="PS50235"/>
    </source>
</evidence>
<dbReference type="SUPFAM" id="SSF54001">
    <property type="entry name" value="Cysteine proteinases"/>
    <property type="match status" value="1"/>
</dbReference>
<keyword evidence="3" id="KW-0645">Protease</keyword>
<dbReference type="EMBL" id="ML977311">
    <property type="protein sequence ID" value="KAF2121825.1"/>
    <property type="molecule type" value="Genomic_DNA"/>
</dbReference>
<gene>
    <name evidence="10" type="ORF">BDV96DRAFT_130182</name>
</gene>
<dbReference type="AlphaFoldDB" id="A0A6A5ZRU0"/>
<feature type="region of interest" description="Disordered" evidence="8">
    <location>
        <begin position="755"/>
        <end position="829"/>
    </location>
</feature>
<proteinExistence type="predicted"/>
<evidence type="ECO:0000256" key="5">
    <source>
        <dbReference type="ARBA" id="ARBA00022801"/>
    </source>
</evidence>
<keyword evidence="6" id="KW-0788">Thiol protease</keyword>
<evidence type="ECO:0000256" key="3">
    <source>
        <dbReference type="ARBA" id="ARBA00022670"/>
    </source>
</evidence>
<dbReference type="GO" id="GO:0070628">
    <property type="term" value="F:proteasome binding"/>
    <property type="evidence" value="ECO:0007669"/>
    <property type="project" value="TreeGrafter"/>
</dbReference>
<accession>A0A6A5ZRU0</accession>
<feature type="region of interest" description="Disordered" evidence="8">
    <location>
        <begin position="602"/>
        <end position="622"/>
    </location>
</feature>
<feature type="coiled-coil region" evidence="7">
    <location>
        <begin position="1076"/>
        <end position="1103"/>
    </location>
</feature>
<dbReference type="GO" id="GO:0061136">
    <property type="term" value="P:regulation of proteasomal protein catabolic process"/>
    <property type="evidence" value="ECO:0007669"/>
    <property type="project" value="TreeGrafter"/>
</dbReference>
<dbReference type="GO" id="GO:0004843">
    <property type="term" value="F:cysteine-type deubiquitinase activity"/>
    <property type="evidence" value="ECO:0007669"/>
    <property type="project" value="UniProtKB-EC"/>
</dbReference>
<dbReference type="PROSITE" id="PS50235">
    <property type="entry name" value="USP_3"/>
    <property type="match status" value="1"/>
</dbReference>
<dbReference type="PROSITE" id="PS00973">
    <property type="entry name" value="USP_2"/>
    <property type="match status" value="1"/>
</dbReference>
<comment type="catalytic activity">
    <reaction evidence="1">
        <text>Thiol-dependent hydrolysis of ester, thioester, amide, peptide and isopeptide bonds formed by the C-terminal Gly of ubiquitin (a 76-residue protein attached to proteins as an intracellular targeting signal).</text>
        <dbReference type="EC" id="3.4.19.12"/>
    </reaction>
</comment>
<evidence type="ECO:0000256" key="2">
    <source>
        <dbReference type="ARBA" id="ARBA00012759"/>
    </source>
</evidence>
<evidence type="ECO:0000256" key="8">
    <source>
        <dbReference type="SAM" id="MobiDB-lite"/>
    </source>
</evidence>
<protein>
    <recommendedName>
        <fullName evidence="2">ubiquitinyl hydrolase 1</fullName>
        <ecNumber evidence="2">3.4.19.12</ecNumber>
    </recommendedName>
</protein>
<dbReference type="OrthoDB" id="2420415at2759"/>
<dbReference type="Pfam" id="PF13446">
    <property type="entry name" value="RPT"/>
    <property type="match status" value="2"/>
</dbReference>